<dbReference type="PANTHER" id="PTHR28037">
    <property type="entry name" value="ALCOHOL O-ACETYLTRANSFERASE 1-RELATED"/>
    <property type="match status" value="1"/>
</dbReference>
<gene>
    <name evidence="2" type="ORF">DXD67_01335</name>
</gene>
<keyword evidence="1" id="KW-0472">Membrane</keyword>
<proteinExistence type="predicted"/>
<keyword evidence="1" id="KW-0812">Transmembrane</keyword>
<evidence type="ECO:0000313" key="3">
    <source>
        <dbReference type="Proteomes" id="UP000260655"/>
    </source>
</evidence>
<dbReference type="InterPro" id="IPR052058">
    <property type="entry name" value="Alcohol_O-acetyltransferase"/>
</dbReference>
<dbReference type="AlphaFoldDB" id="A0A3E4GU13"/>
<dbReference type="RefSeq" id="WP_117555692.1">
    <property type="nucleotide sequence ID" value="NZ_QSOV01000001.1"/>
</dbReference>
<dbReference type="Pfam" id="PF19845">
    <property type="entry name" value="DUF6320"/>
    <property type="match status" value="1"/>
</dbReference>
<feature type="transmembrane region" description="Helical" evidence="1">
    <location>
        <begin position="459"/>
        <end position="481"/>
    </location>
</feature>
<feature type="transmembrane region" description="Helical" evidence="1">
    <location>
        <begin position="216"/>
        <end position="234"/>
    </location>
</feature>
<comment type="caution">
    <text evidence="2">The sequence shown here is derived from an EMBL/GenBank/DDBJ whole genome shotgun (WGS) entry which is preliminary data.</text>
</comment>
<sequence length="606" mass="70728">MPQTNVKHWRRLDNAAKLFPAASSKRDTRVFRFYCELKEDIQQEILQKAVDRTLEKYPIFLSVLRKGLFWHYLEQSNKRPVVREEYKEPCSSLYIRDKRDLLFEVTYYKKRINFEVFHVLTDGTGASEFVRELVKNYLYLAHHEDGLEDVVLSEYSESLFDQEADGFERYYSRQADRKKEKKPAAHQLRGNSRELGSLQTTEAEIPVEELRNQAKTYGVSMTVFLTAVYLCAIHRTMTRRQESKPVVLMVPVNLRKFFPTNTMLNFFNWIEPGYHFQGGKEEFTDVVQKVNACFKEELTAEKMEKRMNDYFALQVHPILKFAPLELKNVCINIGARTAESDVTAIFSNMGIIRMPESYETYIRYFGVYTSTPKVELCMCSFRDKIYLGFTSRYDCDAIKENFFQILKEQEVKTEILKVEYPESVMTEAKGMQIFKIFTFLCMIAIVTALGVDYSIDKTFYLSLFVCGGAFSMWLALAVGFFKRYNLLKNAMWQLIIVTVGCIIWDWLTKWHGWSIDFVLPGVSGLIMISMLIISRVYYRQAKDYLVYFVMAALYGMILPFFFLVTGKVKIVFPSVISIGMGVLMLIGLVLFKGKEMRQEIEKNLHV</sequence>
<reference evidence="2 3" key="1">
    <citation type="submission" date="2018-08" db="EMBL/GenBank/DDBJ databases">
        <title>A genome reference for cultivated species of the human gut microbiota.</title>
        <authorList>
            <person name="Zou Y."/>
            <person name="Xue W."/>
            <person name="Luo G."/>
        </authorList>
    </citation>
    <scope>NUCLEOTIDE SEQUENCE [LARGE SCALE GENOMIC DNA]</scope>
    <source>
        <strain evidence="2 3">TM07-19</strain>
    </source>
</reference>
<dbReference type="InterPro" id="IPR010828">
    <property type="entry name" value="Atf2/Sli1-like"/>
</dbReference>
<organism evidence="2 3">
    <name type="scientific">Coprococcus comes</name>
    <dbReference type="NCBI Taxonomy" id="410072"/>
    <lineage>
        <taxon>Bacteria</taxon>
        <taxon>Bacillati</taxon>
        <taxon>Bacillota</taxon>
        <taxon>Clostridia</taxon>
        <taxon>Lachnospirales</taxon>
        <taxon>Lachnospiraceae</taxon>
        <taxon>Coprococcus</taxon>
    </lineage>
</organism>
<keyword evidence="1" id="KW-1133">Transmembrane helix</keyword>
<name>A0A3E4GU13_9FIRM</name>
<evidence type="ECO:0000256" key="1">
    <source>
        <dbReference type="SAM" id="Phobius"/>
    </source>
</evidence>
<evidence type="ECO:0008006" key="4">
    <source>
        <dbReference type="Google" id="ProtNLM"/>
    </source>
</evidence>
<dbReference type="Proteomes" id="UP000260655">
    <property type="component" value="Unassembled WGS sequence"/>
</dbReference>
<protein>
    <recommendedName>
        <fullName evidence="4">Alcohol acetyltransferase</fullName>
    </recommendedName>
</protein>
<feature type="transmembrane region" description="Helical" evidence="1">
    <location>
        <begin position="490"/>
        <end position="507"/>
    </location>
</feature>
<dbReference type="EMBL" id="QSOV01000001">
    <property type="protein sequence ID" value="RGJ26433.1"/>
    <property type="molecule type" value="Genomic_DNA"/>
</dbReference>
<accession>A0A3E4GU13</accession>
<feature type="transmembrane region" description="Helical" evidence="1">
    <location>
        <begin position="545"/>
        <end position="564"/>
    </location>
</feature>
<feature type="transmembrane region" description="Helical" evidence="1">
    <location>
        <begin position="513"/>
        <end position="533"/>
    </location>
</feature>
<dbReference type="InterPro" id="IPR046283">
    <property type="entry name" value="DUF6320"/>
</dbReference>
<dbReference type="PANTHER" id="PTHR28037:SF1">
    <property type="entry name" value="ALCOHOL O-ACETYLTRANSFERASE 1-RELATED"/>
    <property type="match status" value="1"/>
</dbReference>
<dbReference type="Pfam" id="PF07247">
    <property type="entry name" value="AATase"/>
    <property type="match status" value="1"/>
</dbReference>
<feature type="transmembrane region" description="Helical" evidence="1">
    <location>
        <begin position="433"/>
        <end position="453"/>
    </location>
</feature>
<evidence type="ECO:0000313" key="2">
    <source>
        <dbReference type="EMBL" id="RGJ26433.1"/>
    </source>
</evidence>
<feature type="transmembrane region" description="Helical" evidence="1">
    <location>
        <begin position="570"/>
        <end position="591"/>
    </location>
</feature>